<keyword evidence="2" id="KW-0472">Membrane</keyword>
<dbReference type="Proteomes" id="UP001221757">
    <property type="component" value="Unassembled WGS sequence"/>
</dbReference>
<dbReference type="InterPro" id="IPR000182">
    <property type="entry name" value="GNAT_dom"/>
</dbReference>
<feature type="transmembrane region" description="Helical" evidence="2">
    <location>
        <begin position="83"/>
        <end position="99"/>
    </location>
</feature>
<dbReference type="GO" id="GO:0008080">
    <property type="term" value="F:N-acetyltransferase activity"/>
    <property type="evidence" value="ECO:0007669"/>
    <property type="project" value="InterPro"/>
</dbReference>
<dbReference type="InterPro" id="IPR050769">
    <property type="entry name" value="NAT_camello-type"/>
</dbReference>
<keyword evidence="2" id="KW-1133">Transmembrane helix</keyword>
<dbReference type="PANTHER" id="PTHR13947:SF37">
    <property type="entry name" value="LD18367P"/>
    <property type="match status" value="1"/>
</dbReference>
<feature type="domain" description="N-acetyltransferase" evidence="3">
    <location>
        <begin position="112"/>
        <end position="254"/>
    </location>
</feature>
<reference evidence="4" key="1">
    <citation type="submission" date="2023-03" db="EMBL/GenBank/DDBJ databases">
        <title>Massive genome expansion in bonnet fungi (Mycena s.s.) driven by repeated elements and novel gene families across ecological guilds.</title>
        <authorList>
            <consortium name="Lawrence Berkeley National Laboratory"/>
            <person name="Harder C.B."/>
            <person name="Miyauchi S."/>
            <person name="Viragh M."/>
            <person name="Kuo A."/>
            <person name="Thoen E."/>
            <person name="Andreopoulos B."/>
            <person name="Lu D."/>
            <person name="Skrede I."/>
            <person name="Drula E."/>
            <person name="Henrissat B."/>
            <person name="Morin E."/>
            <person name="Kohler A."/>
            <person name="Barry K."/>
            <person name="LaButti K."/>
            <person name="Morin E."/>
            <person name="Salamov A."/>
            <person name="Lipzen A."/>
            <person name="Mereny Z."/>
            <person name="Hegedus B."/>
            <person name="Baldrian P."/>
            <person name="Stursova M."/>
            <person name="Weitz H."/>
            <person name="Taylor A."/>
            <person name="Grigoriev I.V."/>
            <person name="Nagy L.G."/>
            <person name="Martin F."/>
            <person name="Kauserud H."/>
        </authorList>
    </citation>
    <scope>NUCLEOTIDE SEQUENCE</scope>
    <source>
        <strain evidence="4">CBHHK067</strain>
    </source>
</reference>
<dbReference type="PANTHER" id="PTHR13947">
    <property type="entry name" value="GNAT FAMILY N-ACETYLTRANSFERASE"/>
    <property type="match status" value="1"/>
</dbReference>
<organism evidence="4 5">
    <name type="scientific">Mycena rosella</name>
    <name type="common">Pink bonnet</name>
    <name type="synonym">Agaricus rosellus</name>
    <dbReference type="NCBI Taxonomy" id="1033263"/>
    <lineage>
        <taxon>Eukaryota</taxon>
        <taxon>Fungi</taxon>
        <taxon>Dikarya</taxon>
        <taxon>Basidiomycota</taxon>
        <taxon>Agaricomycotina</taxon>
        <taxon>Agaricomycetes</taxon>
        <taxon>Agaricomycetidae</taxon>
        <taxon>Agaricales</taxon>
        <taxon>Marasmiineae</taxon>
        <taxon>Mycenaceae</taxon>
        <taxon>Mycena</taxon>
    </lineage>
</organism>
<dbReference type="Gene3D" id="3.40.630.30">
    <property type="match status" value="1"/>
</dbReference>
<accession>A0AAD7FJ14</accession>
<sequence>MAEANPSAVVVPRDNGDIIVRQFEPEDASQVYALLLEGFVYGPESACNTALRKSLFGPVSYATYGGFAVGLSCLFVKERVFQLGGAALCLGAASVFIYMRRCITETFVAYCATARKTDMADIPAYYGIPASADSEQGPGGFWVAAIDSPDRRTSEVVGFLGLDYRVKADPTCGELRRLIVSMRHRRRRIGSLLVTAAIDHARNHSPPLKTLDLETSECQPGAQKLYKNYGFSVVSSRVMSLGSLSSMIVFRFCRTVAE</sequence>
<keyword evidence="2" id="KW-0812">Transmembrane</keyword>
<evidence type="ECO:0000313" key="5">
    <source>
        <dbReference type="Proteomes" id="UP001221757"/>
    </source>
</evidence>
<evidence type="ECO:0000313" key="4">
    <source>
        <dbReference type="EMBL" id="KAJ7622863.1"/>
    </source>
</evidence>
<dbReference type="Pfam" id="PF00583">
    <property type="entry name" value="Acetyltransf_1"/>
    <property type="match status" value="1"/>
</dbReference>
<evidence type="ECO:0000256" key="2">
    <source>
        <dbReference type="SAM" id="Phobius"/>
    </source>
</evidence>
<name>A0AAD7FJ14_MYCRO</name>
<gene>
    <name evidence="4" type="ORF">B0H17DRAFT_1112319</name>
</gene>
<dbReference type="EMBL" id="JARKIE010000643">
    <property type="protein sequence ID" value="KAJ7622863.1"/>
    <property type="molecule type" value="Genomic_DNA"/>
</dbReference>
<protein>
    <recommendedName>
        <fullName evidence="3">N-acetyltransferase domain-containing protein</fullName>
    </recommendedName>
</protein>
<keyword evidence="5" id="KW-1185">Reference proteome</keyword>
<keyword evidence="1" id="KW-0808">Transferase</keyword>
<feature type="transmembrane region" description="Helical" evidence="2">
    <location>
        <begin position="59"/>
        <end position="76"/>
    </location>
</feature>
<proteinExistence type="predicted"/>
<evidence type="ECO:0000256" key="1">
    <source>
        <dbReference type="ARBA" id="ARBA00022679"/>
    </source>
</evidence>
<dbReference type="CDD" id="cd04301">
    <property type="entry name" value="NAT_SF"/>
    <property type="match status" value="1"/>
</dbReference>
<evidence type="ECO:0000259" key="3">
    <source>
        <dbReference type="PROSITE" id="PS51186"/>
    </source>
</evidence>
<comment type="caution">
    <text evidence="4">The sequence shown here is derived from an EMBL/GenBank/DDBJ whole genome shotgun (WGS) entry which is preliminary data.</text>
</comment>
<dbReference type="AlphaFoldDB" id="A0AAD7FJ14"/>
<dbReference type="SUPFAM" id="SSF55729">
    <property type="entry name" value="Acyl-CoA N-acyltransferases (Nat)"/>
    <property type="match status" value="1"/>
</dbReference>
<dbReference type="InterPro" id="IPR016181">
    <property type="entry name" value="Acyl_CoA_acyltransferase"/>
</dbReference>
<dbReference type="PROSITE" id="PS51186">
    <property type="entry name" value="GNAT"/>
    <property type="match status" value="1"/>
</dbReference>